<keyword evidence="2" id="KW-0810">Translation regulation</keyword>
<feature type="domain" description="PUM-HD" evidence="4">
    <location>
        <begin position="1"/>
        <end position="107"/>
    </location>
</feature>
<dbReference type="EMBL" id="CR855234">
    <property type="protein sequence ID" value="CAH67954.1"/>
    <property type="molecule type" value="Genomic_DNA"/>
</dbReference>
<dbReference type="SMART" id="SM00025">
    <property type="entry name" value="Pumilio"/>
    <property type="match status" value="2"/>
</dbReference>
<dbReference type="SUPFAM" id="SSF48371">
    <property type="entry name" value="ARM repeat"/>
    <property type="match status" value="1"/>
</dbReference>
<organism evidence="5">
    <name type="scientific">Oryza sativa</name>
    <name type="common">Rice</name>
    <dbReference type="NCBI Taxonomy" id="4530"/>
    <lineage>
        <taxon>Eukaryota</taxon>
        <taxon>Viridiplantae</taxon>
        <taxon>Streptophyta</taxon>
        <taxon>Embryophyta</taxon>
        <taxon>Tracheophyta</taxon>
        <taxon>Spermatophyta</taxon>
        <taxon>Magnoliopsida</taxon>
        <taxon>Liliopsida</taxon>
        <taxon>Poales</taxon>
        <taxon>Poaceae</taxon>
        <taxon>BOP clade</taxon>
        <taxon>Oryzoideae</taxon>
        <taxon>Oryzeae</taxon>
        <taxon>Oryzinae</taxon>
        <taxon>Oryza</taxon>
    </lineage>
</organism>
<dbReference type="InterPro" id="IPR011989">
    <property type="entry name" value="ARM-like"/>
</dbReference>
<accession>Q01HJ2</accession>
<dbReference type="PROSITE" id="PS50302">
    <property type="entry name" value="PUM"/>
    <property type="match status" value="2"/>
</dbReference>
<dbReference type="PANTHER" id="PTHR12537">
    <property type="entry name" value="RNA BINDING PROTEIN PUMILIO-RELATED"/>
    <property type="match status" value="1"/>
</dbReference>
<name>Q01HJ2_ORYSA</name>
<dbReference type="AlphaFoldDB" id="Q01HJ2"/>
<keyword evidence="1" id="KW-0677">Repeat</keyword>
<dbReference type="PANTHER" id="PTHR12537:SF135">
    <property type="entry name" value="PUM-HD DOMAIN-CONTAINING PROTEIN"/>
    <property type="match status" value="1"/>
</dbReference>
<dbReference type="GO" id="GO:0005737">
    <property type="term" value="C:cytoplasm"/>
    <property type="evidence" value="ECO:0007669"/>
    <property type="project" value="TreeGrafter"/>
</dbReference>
<dbReference type="InterPro" id="IPR001313">
    <property type="entry name" value="Pumilio_RNA-bd_rpt"/>
</dbReference>
<reference evidence="5" key="1">
    <citation type="journal article" date="2002" name="Nature">
        <title>Sequence and analysis of rice chromosome 4.</title>
        <authorList>
            <person name="Feng Q."/>
            <person name="Zhang Y."/>
            <person name="Hao P."/>
            <person name="Wang S."/>
            <person name="Fu G."/>
            <person name="Huang Y."/>
            <person name="Li Y."/>
            <person name="Zhu J."/>
            <person name="Liu Y."/>
            <person name="Hu X."/>
            <person name="Jia P."/>
            <person name="Zhang Y."/>
            <person name="Zhao Q."/>
            <person name="Ying K."/>
            <person name="Yu S."/>
            <person name="Tang Y."/>
            <person name="Weng Q."/>
            <person name="Zhang L."/>
            <person name="Lu Y."/>
            <person name="Mu J."/>
            <person name="Lu Y."/>
            <person name="Zhang L.S."/>
            <person name="Yu Z."/>
            <person name="Fan D."/>
            <person name="Liu X."/>
            <person name="Lu T."/>
            <person name="Li C."/>
            <person name="Wu Y."/>
            <person name="Sun T."/>
            <person name="Lei H."/>
            <person name="Li T."/>
            <person name="Hu H."/>
            <person name="Guan J."/>
            <person name="Wu M."/>
            <person name="Zhang R."/>
            <person name="Zhou B."/>
            <person name="Chen Z."/>
            <person name="Chen L."/>
            <person name="Jin Z."/>
            <person name="Wang R."/>
            <person name="Yin H."/>
            <person name="Cai Z."/>
            <person name="Ren S."/>
            <person name="Lv G."/>
            <person name="Gu W."/>
            <person name="Zhu G."/>
            <person name="Tu Y."/>
            <person name="Jia J."/>
            <person name="Zhang Y."/>
            <person name="Chen J."/>
            <person name="Kang H."/>
            <person name="Chen X."/>
            <person name="Shao C."/>
            <person name="Sun Y."/>
            <person name="Hu Q."/>
            <person name="Zhang X."/>
            <person name="Zhang W."/>
            <person name="Wang L."/>
            <person name="Ding C."/>
            <person name="Sheng H."/>
            <person name="Gu J."/>
            <person name="Chen S."/>
            <person name="Ni L."/>
            <person name="Zhu F."/>
            <person name="Chen W."/>
            <person name="Lan L."/>
            <person name="Lai Y."/>
            <person name="Cheng Z."/>
            <person name="Gu M."/>
            <person name="Jiang J."/>
            <person name="Li J."/>
            <person name="Hong G."/>
            <person name="Xue Y."/>
            <person name="Han B."/>
        </authorList>
    </citation>
    <scope>NUCLEOTIDE SEQUENCE</scope>
</reference>
<dbReference type="PROSITE" id="PS50303">
    <property type="entry name" value="PUM_HD"/>
    <property type="match status" value="1"/>
</dbReference>
<dbReference type="GO" id="GO:0006417">
    <property type="term" value="P:regulation of translation"/>
    <property type="evidence" value="ECO:0007669"/>
    <property type="project" value="UniProtKB-KW"/>
</dbReference>
<sequence length="163" mass="18807">MMVMRLKGLMVMMSCQKYGSNVIEKCLTFGSIHDRLVIAADITGAGEDQILMMMMDEHGNYVIQKMLEMIADEWVVDLIVTVVNRNFFRLIHNIHGRHVTIPGSGKNKATGWSFDPTRVHRTQNIVQLHENCPELKDKIYEEKEAYIKKLHKEKKVEEATYLG</sequence>
<feature type="repeat" description="Pumilio" evidence="3">
    <location>
        <begin position="41"/>
        <end position="81"/>
    </location>
</feature>
<dbReference type="InterPro" id="IPR033133">
    <property type="entry name" value="PUM-HD"/>
</dbReference>
<feature type="repeat" description="Pumilio" evidence="3">
    <location>
        <begin position="5"/>
        <end position="40"/>
    </location>
</feature>
<dbReference type="GO" id="GO:0003729">
    <property type="term" value="F:mRNA binding"/>
    <property type="evidence" value="ECO:0007669"/>
    <property type="project" value="TreeGrafter"/>
</dbReference>
<evidence type="ECO:0000256" key="1">
    <source>
        <dbReference type="ARBA" id="ARBA00022737"/>
    </source>
</evidence>
<reference evidence="5" key="2">
    <citation type="submission" date="2004-10" db="EMBL/GenBank/DDBJ databases">
        <title>Chromosome-wide comparison between domesticated rice subspecies indica and japonica.</title>
        <authorList>
            <person name="Han B."/>
        </authorList>
    </citation>
    <scope>NUCLEOTIDE SEQUENCE</scope>
</reference>
<proteinExistence type="predicted"/>
<dbReference type="Gene3D" id="1.25.10.10">
    <property type="entry name" value="Leucine-rich Repeat Variant"/>
    <property type="match status" value="1"/>
</dbReference>
<evidence type="ECO:0000313" key="5">
    <source>
        <dbReference type="EMBL" id="CAH67954.1"/>
    </source>
</evidence>
<gene>
    <name evidence="5" type="primary">H0117D06-OSIGBa0088B06.6</name>
</gene>
<protein>
    <submittedName>
        <fullName evidence="5">H0117D06-OSIGBa0088B06.6 protein</fullName>
    </submittedName>
</protein>
<dbReference type="InterPro" id="IPR016024">
    <property type="entry name" value="ARM-type_fold"/>
</dbReference>
<dbReference type="Pfam" id="PF00806">
    <property type="entry name" value="PUF"/>
    <property type="match status" value="2"/>
</dbReference>
<evidence type="ECO:0000259" key="4">
    <source>
        <dbReference type="PROSITE" id="PS50303"/>
    </source>
</evidence>
<evidence type="ECO:0000256" key="2">
    <source>
        <dbReference type="ARBA" id="ARBA00022845"/>
    </source>
</evidence>
<evidence type="ECO:0000256" key="3">
    <source>
        <dbReference type="PROSITE-ProRule" id="PRU00317"/>
    </source>
</evidence>